<organism evidence="13 14">
    <name type="scientific">Aspergillus campestris (strain IBT 28561)</name>
    <dbReference type="NCBI Taxonomy" id="1392248"/>
    <lineage>
        <taxon>Eukaryota</taxon>
        <taxon>Fungi</taxon>
        <taxon>Dikarya</taxon>
        <taxon>Ascomycota</taxon>
        <taxon>Pezizomycotina</taxon>
        <taxon>Eurotiomycetes</taxon>
        <taxon>Eurotiomycetidae</taxon>
        <taxon>Eurotiales</taxon>
        <taxon>Aspergillaceae</taxon>
        <taxon>Aspergillus</taxon>
        <taxon>Aspergillus subgen. Circumdati</taxon>
    </lineage>
</organism>
<dbReference type="SUPFAM" id="SSF54928">
    <property type="entry name" value="RNA-binding domain, RBD"/>
    <property type="match status" value="4"/>
</dbReference>
<accession>A0A2I1D4V5</accession>
<dbReference type="Proteomes" id="UP000234254">
    <property type="component" value="Unassembled WGS sequence"/>
</dbReference>
<feature type="compositionally biased region" description="Polar residues" evidence="11">
    <location>
        <begin position="122"/>
        <end position="139"/>
    </location>
</feature>
<dbReference type="GO" id="GO:1990904">
    <property type="term" value="C:ribonucleoprotein complex"/>
    <property type="evidence" value="ECO:0007669"/>
    <property type="project" value="UniProtKB-KW"/>
</dbReference>
<feature type="region of interest" description="Disordered" evidence="11">
    <location>
        <begin position="75"/>
        <end position="221"/>
    </location>
</feature>
<keyword evidence="10" id="KW-0175">Coiled coil</keyword>
<keyword evidence="14" id="KW-1185">Reference proteome</keyword>
<evidence type="ECO:0000256" key="6">
    <source>
        <dbReference type="ARBA" id="ARBA00022884"/>
    </source>
</evidence>
<feature type="compositionally biased region" description="Basic and acidic residues" evidence="11">
    <location>
        <begin position="90"/>
        <end position="115"/>
    </location>
</feature>
<proteinExistence type="inferred from homology"/>
<dbReference type="VEuPathDB" id="FungiDB:P168DRAFT_326672"/>
<evidence type="ECO:0000256" key="8">
    <source>
        <dbReference type="ARBA" id="ARBA00023274"/>
    </source>
</evidence>
<evidence type="ECO:0000256" key="5">
    <source>
        <dbReference type="ARBA" id="ARBA00022737"/>
    </source>
</evidence>
<dbReference type="CDD" id="cd12568">
    <property type="entry name" value="RRM3_MRD1"/>
    <property type="match status" value="1"/>
</dbReference>
<evidence type="ECO:0000256" key="4">
    <source>
        <dbReference type="ARBA" id="ARBA00022552"/>
    </source>
</evidence>
<keyword evidence="4" id="KW-0698">rRNA processing</keyword>
<protein>
    <recommendedName>
        <fullName evidence="3">Multiple RNA-binding domain-containing protein 1</fullName>
    </recommendedName>
</protein>
<reference evidence="13" key="1">
    <citation type="submission" date="2016-12" db="EMBL/GenBank/DDBJ databases">
        <title>The genomes of Aspergillus section Nigri reveals drivers in fungal speciation.</title>
        <authorList>
            <consortium name="DOE Joint Genome Institute"/>
            <person name="Vesth T.C."/>
            <person name="Nybo J."/>
            <person name="Theobald S."/>
            <person name="Brandl J."/>
            <person name="Frisvad J.C."/>
            <person name="Nielsen K.F."/>
            <person name="Lyhne E.K."/>
            <person name="Kogle M.E."/>
            <person name="Kuo A."/>
            <person name="Riley R."/>
            <person name="Clum A."/>
            <person name="Nolan M."/>
            <person name="Lipzen A."/>
            <person name="Salamov A."/>
            <person name="Henrissat B."/>
            <person name="Wiebenga A."/>
            <person name="De vries R.P."/>
            <person name="Grigoriev I.V."/>
            <person name="Mortensen U.H."/>
            <person name="Andersen M.R."/>
            <person name="Baker S.E."/>
        </authorList>
    </citation>
    <scope>NUCLEOTIDE SEQUENCE</scope>
    <source>
        <strain evidence="13">IBT 28561</strain>
    </source>
</reference>
<keyword evidence="5" id="KW-0677">Repeat</keyword>
<feature type="domain" description="RRM" evidence="12">
    <location>
        <begin position="699"/>
        <end position="776"/>
    </location>
</feature>
<evidence type="ECO:0000313" key="14">
    <source>
        <dbReference type="Proteomes" id="UP000234254"/>
    </source>
</evidence>
<dbReference type="RefSeq" id="XP_024693506.1">
    <property type="nucleotide sequence ID" value="XM_024841154.1"/>
</dbReference>
<comment type="caution">
    <text evidence="13">The sequence shown here is derived from an EMBL/GenBank/DDBJ whole genome shotgun (WGS) entry which is preliminary data.</text>
</comment>
<dbReference type="PROSITE" id="PS50102">
    <property type="entry name" value="RRM"/>
    <property type="match status" value="5"/>
</dbReference>
<evidence type="ECO:0000256" key="1">
    <source>
        <dbReference type="ARBA" id="ARBA00004123"/>
    </source>
</evidence>
<dbReference type="FunFam" id="3.30.70.330:FF:000459">
    <property type="entry name" value="Multiple RNA-binding domain-containing protein 1"/>
    <property type="match status" value="1"/>
</dbReference>
<dbReference type="InterPro" id="IPR035979">
    <property type="entry name" value="RBD_domain_sf"/>
</dbReference>
<dbReference type="SMART" id="SM00360">
    <property type="entry name" value="RRM"/>
    <property type="match status" value="5"/>
</dbReference>
<dbReference type="GeneID" id="36548678"/>
<gene>
    <name evidence="13" type="ORF">P168DRAFT_326672</name>
</gene>
<evidence type="ECO:0000313" key="13">
    <source>
        <dbReference type="EMBL" id="PKY04912.1"/>
    </source>
</evidence>
<keyword evidence="6 9" id="KW-0694">RNA-binding</keyword>
<evidence type="ECO:0000256" key="3">
    <source>
        <dbReference type="ARBA" id="ARBA00013428"/>
    </source>
</evidence>
<evidence type="ECO:0000256" key="2">
    <source>
        <dbReference type="ARBA" id="ARBA00008033"/>
    </source>
</evidence>
<feature type="region of interest" description="Disordered" evidence="11">
    <location>
        <begin position="235"/>
        <end position="279"/>
    </location>
</feature>
<keyword evidence="8" id="KW-0687">Ribonucleoprotein</keyword>
<dbReference type="GO" id="GO:0003729">
    <property type="term" value="F:mRNA binding"/>
    <property type="evidence" value="ECO:0007669"/>
    <property type="project" value="TreeGrafter"/>
</dbReference>
<evidence type="ECO:0000256" key="11">
    <source>
        <dbReference type="SAM" id="MobiDB-lite"/>
    </source>
</evidence>
<dbReference type="EMBL" id="MSFM01000005">
    <property type="protein sequence ID" value="PKY04912.1"/>
    <property type="molecule type" value="Genomic_DNA"/>
</dbReference>
<name>A0A2I1D4V5_ASPC2</name>
<dbReference type="Gene3D" id="3.30.70.330">
    <property type="match status" value="5"/>
</dbReference>
<comment type="subcellular location">
    <subcellularLocation>
        <location evidence="1">Nucleus</location>
    </subcellularLocation>
</comment>
<evidence type="ECO:0000256" key="7">
    <source>
        <dbReference type="ARBA" id="ARBA00023242"/>
    </source>
</evidence>
<dbReference type="AlphaFoldDB" id="A0A2I1D4V5"/>
<dbReference type="CDD" id="cd12570">
    <property type="entry name" value="RRM5_MRD1"/>
    <property type="match status" value="1"/>
</dbReference>
<dbReference type="PANTHER" id="PTHR48039:SF5">
    <property type="entry name" value="RNA-BINDING PROTEIN 28"/>
    <property type="match status" value="1"/>
</dbReference>
<evidence type="ECO:0000256" key="10">
    <source>
        <dbReference type="SAM" id="Coils"/>
    </source>
</evidence>
<dbReference type="Pfam" id="PF00076">
    <property type="entry name" value="RRM_1"/>
    <property type="match status" value="5"/>
</dbReference>
<dbReference type="InterPro" id="IPR012677">
    <property type="entry name" value="Nucleotide-bd_a/b_plait_sf"/>
</dbReference>
<dbReference type="InterPro" id="IPR034482">
    <property type="entry name" value="Mrd1_RRM3"/>
</dbReference>
<keyword evidence="7" id="KW-0539">Nucleus</keyword>
<dbReference type="GO" id="GO:0005730">
    <property type="term" value="C:nucleolus"/>
    <property type="evidence" value="ECO:0007669"/>
    <property type="project" value="TreeGrafter"/>
</dbReference>
<feature type="domain" description="RRM" evidence="12">
    <location>
        <begin position="479"/>
        <end position="551"/>
    </location>
</feature>
<dbReference type="PANTHER" id="PTHR48039">
    <property type="entry name" value="RNA-BINDING MOTIF PROTEIN 14B"/>
    <property type="match status" value="1"/>
</dbReference>
<dbReference type="InterPro" id="IPR051945">
    <property type="entry name" value="RRM_MRD1_RNA_proc_ribogen"/>
</dbReference>
<dbReference type="GO" id="GO:0006364">
    <property type="term" value="P:rRNA processing"/>
    <property type="evidence" value="ECO:0007669"/>
    <property type="project" value="UniProtKB-KW"/>
</dbReference>
<dbReference type="InterPro" id="IPR000504">
    <property type="entry name" value="RRM_dom"/>
</dbReference>
<dbReference type="FunFam" id="3.30.70.330:FF:000247">
    <property type="entry name" value="Multiple RNA-binding domain-containing protein 1"/>
    <property type="match status" value="1"/>
</dbReference>
<sequence>MESTRVFVSGLPPTFSNDQLRKHFATRFQVTDAHVLPKRRIGFVGFKSHDDAQQAVGYFNKTYMKMSKISVDIAKPIDSEPDHSHKRAKESRSSDATDTLKRKRGDEDAPKDPKLQEYLSVMQHSSKTQTWANDDNAPNPSEEHSPEKDQPEEEEDTQDLTFVQRKKAKFGETEHRTPSGNQEKEEPEPMVVDATGEAHDEQQTEQQNDEEKAPVSDMDWLRSKTSRLLGLLDEDEQAEFESREPPKPAVQEAVSDSEEDAPRVESAPVKVDDTPATPAAPEVEVDTNIENIRLSARLFVRNLAYDTTDSTLGSIFAPFGTIEEIHVAFDTRVSKSKGFAYVQFVDPDSAVEAYRNLDGKQFEGRLLHILPATAKKTYKIDEHELSKLPLKKQKQIKRKLDASSASFSWNSLYMNADAVMSSVAERIGVSKSDLLDPTSADAAVKQAHAETHVIQETKAYFTANGVNIDAFKQRERGNTAILVKNFSFGVKSDEIRKLFEPFGQITRLLMPPSGTIAIVELSRPDEAQKAFKGLAYRKVGDSILFLEKAPKNLFDGTATPYKPAEAKAVSQGFSTADTFAANDPDEALATAATATLFVKNLAFPTTNEAFLDVFRPLDGFISGRIKTKPDPKHPGQTLSMGFGFVDFKSKQQAQAALGAMNGYRLDGHELVVRASHKGMDAAEERRREDTAKKVAARRTKIIIKNLPFQATKKDIRSLFGAYGQLRSVRVPQKFDRSARGFGFADFVSAREAENAMDALKDTHLLGRRLVLEFANVEAIDAEEEIRQIEKKVGEQVDRVKLQKLTGTGRKKFTVGAQDEED</sequence>
<comment type="similarity">
    <text evidence="2">Belongs to the RRM MRD1 family.</text>
</comment>
<evidence type="ECO:0000256" key="9">
    <source>
        <dbReference type="PROSITE-ProRule" id="PRU00176"/>
    </source>
</evidence>
<feature type="domain" description="RRM" evidence="12">
    <location>
        <begin position="296"/>
        <end position="374"/>
    </location>
</feature>
<evidence type="ECO:0000259" key="12">
    <source>
        <dbReference type="PROSITE" id="PS50102"/>
    </source>
</evidence>
<feature type="compositionally biased region" description="Basic and acidic residues" evidence="11">
    <location>
        <begin position="209"/>
        <end position="221"/>
    </location>
</feature>
<feature type="domain" description="RRM" evidence="12">
    <location>
        <begin position="594"/>
        <end position="677"/>
    </location>
</feature>
<feature type="domain" description="RRM" evidence="12">
    <location>
        <begin position="4"/>
        <end position="76"/>
    </location>
</feature>
<dbReference type="OrthoDB" id="439639at2759"/>
<feature type="coiled-coil region" evidence="10">
    <location>
        <begin position="771"/>
        <end position="798"/>
    </location>
</feature>